<dbReference type="InterPro" id="IPR000595">
    <property type="entry name" value="cNMP-bd_dom"/>
</dbReference>
<reference evidence="3 4" key="1">
    <citation type="journal article" date="2024" name="BMC Genomics">
        <title>De novo assembly and annotation of Popillia japonica's genome with initial clues to its potential as an invasive pest.</title>
        <authorList>
            <person name="Cucini C."/>
            <person name="Boschi S."/>
            <person name="Funari R."/>
            <person name="Cardaioli E."/>
            <person name="Iannotti N."/>
            <person name="Marturano G."/>
            <person name="Paoli F."/>
            <person name="Bruttini M."/>
            <person name="Carapelli A."/>
            <person name="Frati F."/>
            <person name="Nardi F."/>
        </authorList>
    </citation>
    <scope>NUCLEOTIDE SEQUENCE [LARGE SCALE GENOMIC DNA]</scope>
    <source>
        <strain evidence="3">DMR45628</strain>
    </source>
</reference>
<evidence type="ECO:0000256" key="1">
    <source>
        <dbReference type="SAM" id="Phobius"/>
    </source>
</evidence>
<feature type="domain" description="Cyclic nucleotide-binding" evidence="2">
    <location>
        <begin position="199"/>
        <end position="316"/>
    </location>
</feature>
<dbReference type="CDD" id="cd00038">
    <property type="entry name" value="CAP_ED"/>
    <property type="match status" value="1"/>
</dbReference>
<keyword evidence="4" id="KW-1185">Reference proteome</keyword>
<dbReference type="EMBL" id="JASPKY010000018">
    <property type="protein sequence ID" value="KAK9752788.1"/>
    <property type="molecule type" value="Genomic_DNA"/>
</dbReference>
<dbReference type="Pfam" id="PF00027">
    <property type="entry name" value="cNMP_binding"/>
    <property type="match status" value="1"/>
</dbReference>
<dbReference type="GO" id="GO:0035725">
    <property type="term" value="P:sodium ion transmembrane transport"/>
    <property type="evidence" value="ECO:0007669"/>
    <property type="project" value="TreeGrafter"/>
</dbReference>
<dbReference type="SMART" id="SM00100">
    <property type="entry name" value="cNMP"/>
    <property type="match status" value="1"/>
</dbReference>
<protein>
    <submittedName>
        <fullName evidence="3">Cyclic nucleotide-binding domain</fullName>
    </submittedName>
</protein>
<dbReference type="InterPro" id="IPR051413">
    <property type="entry name" value="K/Na_HCN_channel"/>
</dbReference>
<comment type="caution">
    <text evidence="3">The sequence shown here is derived from an EMBL/GenBank/DDBJ whole genome shotgun (WGS) entry which is preliminary data.</text>
</comment>
<evidence type="ECO:0000259" key="2">
    <source>
        <dbReference type="PROSITE" id="PS50042"/>
    </source>
</evidence>
<dbReference type="GO" id="GO:0098855">
    <property type="term" value="C:HCN channel complex"/>
    <property type="evidence" value="ECO:0007669"/>
    <property type="project" value="TreeGrafter"/>
</dbReference>
<feature type="transmembrane region" description="Helical" evidence="1">
    <location>
        <begin position="100"/>
        <end position="122"/>
    </location>
</feature>
<sequence length="342" mass="40031">MSRAAEVWSVHDLVVSICRYCVLWGLLMHWCSCIVHLVPIYKYGTNLTNNTESWMINKSIKKMGVVDKYMHCLFKAASQLFCISNKEFKAVTVDEIVLDIIFGLVGYIMAGVALVLFLQLFFRLHTSNIKYHSIMNQLKQYMRHKQLPITMQKRLVDYYEYRFRETYFRENTIFPTISERLRKDMNTYVCMNLIKSVPLLKDLPPLVRANIVPCLRPEVFLPNDIIIKAGTIGDCMYFVHSGTVAVYTPTGKEVCHLQDGAYFGEMSLIAKDSKRIANVVAIETTEVYRLERKHFNGYLKTLPEIYKKLERIAESRRENTLVMEEIHRKHILEKTMRMIDDR</sequence>
<dbReference type="PROSITE" id="PS50042">
    <property type="entry name" value="CNMP_BINDING_3"/>
    <property type="match status" value="1"/>
</dbReference>
<dbReference type="AlphaFoldDB" id="A0AAW1N1W6"/>
<dbReference type="PANTHER" id="PTHR45689:SF14">
    <property type="entry name" value="CYCLIC NUCLEOTIDE-GATED CATION CHANNEL SUBUNIT A-LIKE PROTEIN"/>
    <property type="match status" value="1"/>
</dbReference>
<dbReference type="Gene3D" id="1.10.287.630">
    <property type="entry name" value="Helix hairpin bin"/>
    <property type="match status" value="1"/>
</dbReference>
<dbReference type="InterPro" id="IPR014710">
    <property type="entry name" value="RmlC-like_jellyroll"/>
</dbReference>
<dbReference type="GO" id="GO:0005249">
    <property type="term" value="F:voltage-gated potassium channel activity"/>
    <property type="evidence" value="ECO:0007669"/>
    <property type="project" value="TreeGrafter"/>
</dbReference>
<keyword evidence="1" id="KW-0812">Transmembrane</keyword>
<accession>A0AAW1N1W6</accession>
<organism evidence="3 4">
    <name type="scientific">Popillia japonica</name>
    <name type="common">Japanese beetle</name>
    <dbReference type="NCBI Taxonomy" id="7064"/>
    <lineage>
        <taxon>Eukaryota</taxon>
        <taxon>Metazoa</taxon>
        <taxon>Ecdysozoa</taxon>
        <taxon>Arthropoda</taxon>
        <taxon>Hexapoda</taxon>
        <taxon>Insecta</taxon>
        <taxon>Pterygota</taxon>
        <taxon>Neoptera</taxon>
        <taxon>Endopterygota</taxon>
        <taxon>Coleoptera</taxon>
        <taxon>Polyphaga</taxon>
        <taxon>Scarabaeiformia</taxon>
        <taxon>Scarabaeidae</taxon>
        <taxon>Rutelinae</taxon>
        <taxon>Popillia</taxon>
    </lineage>
</organism>
<keyword evidence="1" id="KW-1133">Transmembrane helix</keyword>
<name>A0AAW1N1W6_POPJA</name>
<evidence type="ECO:0000313" key="4">
    <source>
        <dbReference type="Proteomes" id="UP001458880"/>
    </source>
</evidence>
<dbReference type="SUPFAM" id="SSF51206">
    <property type="entry name" value="cAMP-binding domain-like"/>
    <property type="match status" value="1"/>
</dbReference>
<dbReference type="GO" id="GO:0003254">
    <property type="term" value="P:regulation of membrane depolarization"/>
    <property type="evidence" value="ECO:0007669"/>
    <property type="project" value="TreeGrafter"/>
</dbReference>
<dbReference type="PANTHER" id="PTHR45689">
    <property type="entry name" value="I[[H]] CHANNEL, ISOFORM E"/>
    <property type="match status" value="1"/>
</dbReference>
<proteinExistence type="predicted"/>
<dbReference type="InterPro" id="IPR018490">
    <property type="entry name" value="cNMP-bd_dom_sf"/>
</dbReference>
<dbReference type="PROSITE" id="PS00888">
    <property type="entry name" value="CNMP_BINDING_1"/>
    <property type="match status" value="1"/>
</dbReference>
<dbReference type="Proteomes" id="UP001458880">
    <property type="component" value="Unassembled WGS sequence"/>
</dbReference>
<evidence type="ECO:0000313" key="3">
    <source>
        <dbReference type="EMBL" id="KAK9752788.1"/>
    </source>
</evidence>
<gene>
    <name evidence="3" type="ORF">QE152_g4050</name>
</gene>
<dbReference type="Gene3D" id="2.60.120.10">
    <property type="entry name" value="Jelly Rolls"/>
    <property type="match status" value="1"/>
</dbReference>
<dbReference type="InterPro" id="IPR018488">
    <property type="entry name" value="cNMP-bd_CS"/>
</dbReference>
<keyword evidence="1" id="KW-0472">Membrane</keyword>
<feature type="transmembrane region" description="Helical" evidence="1">
    <location>
        <begin position="21"/>
        <end position="41"/>
    </location>
</feature>